<sequence length="95" mass="10634">MEPMGVMRRQTRGRGSPPSGPRGLSTWLSGPLNALVLAYLYVEDPRGDWAYGGRRFLQVNLEMVRAGWADPYTVPPNVRYAHLYLEAARAKGRGM</sequence>
<name>A0ABN6NLS7_THEBO</name>
<feature type="region of interest" description="Disordered" evidence="1">
    <location>
        <begin position="1"/>
        <end position="25"/>
    </location>
</feature>
<keyword evidence="2" id="KW-0614">Plasmid</keyword>
<keyword evidence="3" id="KW-1185">Reference proteome</keyword>
<reference evidence="2 3" key="1">
    <citation type="journal article" date="2022" name="Microbiol. Resour. Announc.">
        <title>Complete Genome Sequences of Thermus Strains Isolated from Senami Hot Spring in Japan.</title>
        <authorList>
            <person name="Miyazaki K."/>
        </authorList>
    </citation>
    <scope>NUCLEOTIDE SEQUENCE [LARGE SCALE GENOMIC DNA]</scope>
    <source>
        <strain evidence="2 3">SNM4-1</strain>
        <plasmid evidence="2 3">pTbrSNM4-1c</plasmid>
    </source>
</reference>
<accession>A0ABN6NLS7</accession>
<evidence type="ECO:0000313" key="3">
    <source>
        <dbReference type="Proteomes" id="UP000831120"/>
    </source>
</evidence>
<protein>
    <submittedName>
        <fullName evidence="2">Uncharacterized protein</fullName>
    </submittedName>
</protein>
<proteinExistence type="predicted"/>
<geneLocation type="plasmid" evidence="2 3">
    <name>pTbrSNM4-1c</name>
</geneLocation>
<evidence type="ECO:0000313" key="2">
    <source>
        <dbReference type="EMBL" id="BDG17768.1"/>
    </source>
</evidence>
<dbReference type="EMBL" id="AP025595">
    <property type="protein sequence ID" value="BDG17768.1"/>
    <property type="molecule type" value="Genomic_DNA"/>
</dbReference>
<dbReference type="Gene3D" id="2.40.50.90">
    <property type="match status" value="1"/>
</dbReference>
<gene>
    <name evidence="2" type="ORF">TbrSNM41_25020</name>
</gene>
<dbReference type="InterPro" id="IPR035437">
    <property type="entry name" value="SNase_OB-fold_sf"/>
</dbReference>
<dbReference type="Proteomes" id="UP000831120">
    <property type="component" value="Plasmid pTbrSNM4-1c"/>
</dbReference>
<evidence type="ECO:0000256" key="1">
    <source>
        <dbReference type="SAM" id="MobiDB-lite"/>
    </source>
</evidence>
<organism evidence="2 3">
    <name type="scientific">Thermus brockianus</name>
    <dbReference type="NCBI Taxonomy" id="56956"/>
    <lineage>
        <taxon>Bacteria</taxon>
        <taxon>Thermotogati</taxon>
        <taxon>Deinococcota</taxon>
        <taxon>Deinococci</taxon>
        <taxon>Thermales</taxon>
        <taxon>Thermaceae</taxon>
        <taxon>Thermus</taxon>
    </lineage>
</organism>
<feature type="compositionally biased region" description="Low complexity" evidence="1">
    <location>
        <begin position="13"/>
        <end position="25"/>
    </location>
</feature>